<protein>
    <submittedName>
        <fullName evidence="1">Uncharacterized protein</fullName>
    </submittedName>
</protein>
<dbReference type="EMBL" id="GBXM01003790">
    <property type="protein sequence ID" value="JAI04788.1"/>
    <property type="molecule type" value="Transcribed_RNA"/>
</dbReference>
<sequence>MDVLKHTTCLMALSIILSTKKFNY</sequence>
<evidence type="ECO:0000313" key="1">
    <source>
        <dbReference type="EMBL" id="JAI04788.1"/>
    </source>
</evidence>
<dbReference type="AlphaFoldDB" id="A0A0E9XPY2"/>
<reference evidence="1" key="2">
    <citation type="journal article" date="2015" name="Fish Shellfish Immunol.">
        <title>Early steps in the European eel (Anguilla anguilla)-Vibrio vulnificus interaction in the gills: Role of the RtxA13 toxin.</title>
        <authorList>
            <person name="Callol A."/>
            <person name="Pajuelo D."/>
            <person name="Ebbesson L."/>
            <person name="Teles M."/>
            <person name="MacKenzie S."/>
            <person name="Amaro C."/>
        </authorList>
    </citation>
    <scope>NUCLEOTIDE SEQUENCE</scope>
</reference>
<organism evidence="1">
    <name type="scientific">Anguilla anguilla</name>
    <name type="common">European freshwater eel</name>
    <name type="synonym">Muraena anguilla</name>
    <dbReference type="NCBI Taxonomy" id="7936"/>
    <lineage>
        <taxon>Eukaryota</taxon>
        <taxon>Metazoa</taxon>
        <taxon>Chordata</taxon>
        <taxon>Craniata</taxon>
        <taxon>Vertebrata</taxon>
        <taxon>Euteleostomi</taxon>
        <taxon>Actinopterygii</taxon>
        <taxon>Neopterygii</taxon>
        <taxon>Teleostei</taxon>
        <taxon>Anguilliformes</taxon>
        <taxon>Anguillidae</taxon>
        <taxon>Anguilla</taxon>
    </lineage>
</organism>
<proteinExistence type="predicted"/>
<reference evidence="1" key="1">
    <citation type="submission" date="2014-11" db="EMBL/GenBank/DDBJ databases">
        <authorList>
            <person name="Amaro Gonzalez C."/>
        </authorList>
    </citation>
    <scope>NUCLEOTIDE SEQUENCE</scope>
</reference>
<accession>A0A0E9XPY2</accession>
<name>A0A0E9XPY2_ANGAN</name>